<name>A0ABQ6ARM1_9BRAD</name>
<gene>
    <name evidence="2" type="ORF">GCM10007857_16080</name>
</gene>
<feature type="compositionally biased region" description="Basic residues" evidence="1">
    <location>
        <begin position="71"/>
        <end position="85"/>
    </location>
</feature>
<proteinExistence type="predicted"/>
<evidence type="ECO:0000313" key="2">
    <source>
        <dbReference type="EMBL" id="GLR84898.1"/>
    </source>
</evidence>
<feature type="region of interest" description="Disordered" evidence="1">
    <location>
        <begin position="1"/>
        <end position="119"/>
    </location>
</feature>
<comment type="caution">
    <text evidence="2">The sequence shown here is derived from an EMBL/GenBank/DDBJ whole genome shotgun (WGS) entry which is preliminary data.</text>
</comment>
<reference evidence="3" key="1">
    <citation type="journal article" date="2019" name="Int. J. Syst. Evol. Microbiol.">
        <title>The Global Catalogue of Microorganisms (GCM) 10K type strain sequencing project: providing services to taxonomists for standard genome sequencing and annotation.</title>
        <authorList>
            <consortium name="The Broad Institute Genomics Platform"/>
            <consortium name="The Broad Institute Genome Sequencing Center for Infectious Disease"/>
            <person name="Wu L."/>
            <person name="Ma J."/>
        </authorList>
    </citation>
    <scope>NUCLEOTIDE SEQUENCE [LARGE SCALE GENOMIC DNA]</scope>
    <source>
        <strain evidence="3">NBRC 102520</strain>
    </source>
</reference>
<feature type="compositionally biased region" description="Basic residues" evidence="1">
    <location>
        <begin position="1"/>
        <end position="16"/>
    </location>
</feature>
<evidence type="ECO:0000256" key="1">
    <source>
        <dbReference type="SAM" id="MobiDB-lite"/>
    </source>
</evidence>
<dbReference type="Proteomes" id="UP001156905">
    <property type="component" value="Unassembled WGS sequence"/>
</dbReference>
<protein>
    <submittedName>
        <fullName evidence="2">Uncharacterized protein</fullName>
    </submittedName>
</protein>
<organism evidence="2 3">
    <name type="scientific">Bradyrhizobium iriomotense</name>
    <dbReference type="NCBI Taxonomy" id="441950"/>
    <lineage>
        <taxon>Bacteria</taxon>
        <taxon>Pseudomonadati</taxon>
        <taxon>Pseudomonadota</taxon>
        <taxon>Alphaproteobacteria</taxon>
        <taxon>Hyphomicrobiales</taxon>
        <taxon>Nitrobacteraceae</taxon>
        <taxon>Bradyrhizobium</taxon>
    </lineage>
</organism>
<accession>A0ABQ6ARM1</accession>
<evidence type="ECO:0000313" key="3">
    <source>
        <dbReference type="Proteomes" id="UP001156905"/>
    </source>
</evidence>
<sequence length="119" mass="13622">MDRKRRSLLTNKHSRGLRATPSLSRPGAISYSHPIRHSSNPVHPSPSRVPKLPHRRAQGPGLGLQPVHANPNRRRANRRPIRRRAILPLQIRRETRAVRKQRSARGRGPQQYRARKGPS</sequence>
<dbReference type="EMBL" id="BSOW01000004">
    <property type="protein sequence ID" value="GLR84898.1"/>
    <property type="molecule type" value="Genomic_DNA"/>
</dbReference>
<keyword evidence="3" id="KW-1185">Reference proteome</keyword>